<comment type="similarity">
    <text evidence="1">Belongs to the iron/ascorbate-dependent oxidoreductase family.</text>
</comment>
<dbReference type="Gene3D" id="2.60.120.620">
    <property type="entry name" value="q2cbj1_9rhob like domain"/>
    <property type="match status" value="1"/>
</dbReference>
<accession>A0A918Z3J1</accession>
<evidence type="ECO:0000259" key="2">
    <source>
        <dbReference type="PROSITE" id="PS51471"/>
    </source>
</evidence>
<comment type="caution">
    <text evidence="3">The sequence shown here is derived from an EMBL/GenBank/DDBJ whole genome shotgun (WGS) entry which is preliminary data.</text>
</comment>
<reference evidence="3" key="2">
    <citation type="submission" date="2020-09" db="EMBL/GenBank/DDBJ databases">
        <authorList>
            <person name="Sun Q."/>
            <person name="Zhou Y."/>
        </authorList>
    </citation>
    <scope>NUCLEOTIDE SEQUENCE</scope>
    <source>
        <strain evidence="3">CGMCC 4.7403</strain>
    </source>
</reference>
<evidence type="ECO:0000313" key="3">
    <source>
        <dbReference type="EMBL" id="GHE34744.1"/>
    </source>
</evidence>
<evidence type="ECO:0000256" key="1">
    <source>
        <dbReference type="RuleBase" id="RU003682"/>
    </source>
</evidence>
<reference evidence="3" key="1">
    <citation type="journal article" date="2014" name="Int. J. Syst. Evol. Microbiol.">
        <title>Complete genome sequence of Corynebacterium casei LMG S-19264T (=DSM 44701T), isolated from a smear-ripened cheese.</title>
        <authorList>
            <consortium name="US DOE Joint Genome Institute (JGI-PGF)"/>
            <person name="Walter F."/>
            <person name="Albersmeier A."/>
            <person name="Kalinowski J."/>
            <person name="Ruckert C."/>
        </authorList>
    </citation>
    <scope>NUCLEOTIDE SEQUENCE</scope>
    <source>
        <strain evidence="3">CGMCC 4.7403</strain>
    </source>
</reference>
<keyword evidence="4" id="KW-1185">Reference proteome</keyword>
<keyword evidence="1" id="KW-0408">Iron</keyword>
<dbReference type="InterPro" id="IPR005123">
    <property type="entry name" value="Oxoglu/Fe-dep_dioxygenase_dom"/>
</dbReference>
<protein>
    <recommendedName>
        <fullName evidence="2">Fe2OG dioxygenase domain-containing protein</fullName>
    </recommendedName>
</protein>
<dbReference type="GO" id="GO:0016491">
    <property type="term" value="F:oxidoreductase activity"/>
    <property type="evidence" value="ECO:0007669"/>
    <property type="project" value="UniProtKB-KW"/>
</dbReference>
<feature type="domain" description="Fe2OG dioxygenase" evidence="2">
    <location>
        <begin position="115"/>
        <end position="232"/>
    </location>
</feature>
<organism evidence="3 4">
    <name type="scientific">Streptomyces capitiformicae</name>
    <dbReference type="NCBI Taxonomy" id="2014920"/>
    <lineage>
        <taxon>Bacteria</taxon>
        <taxon>Bacillati</taxon>
        <taxon>Actinomycetota</taxon>
        <taxon>Actinomycetes</taxon>
        <taxon>Kitasatosporales</taxon>
        <taxon>Streptomycetaceae</taxon>
        <taxon>Streptomyces</taxon>
    </lineage>
</organism>
<proteinExistence type="inferred from homology"/>
<dbReference type="AlphaFoldDB" id="A0A918Z3J1"/>
<dbReference type="RefSeq" id="WP_189784905.1">
    <property type="nucleotide sequence ID" value="NZ_BNAT01000019.1"/>
</dbReference>
<evidence type="ECO:0000313" key="4">
    <source>
        <dbReference type="Proteomes" id="UP000603227"/>
    </source>
</evidence>
<name>A0A918Z3J1_9ACTN</name>
<sequence>MPAAPTGPGLNRRVSQYLEREVEPARLERARQNFLRRGFAKLPYLASAEIKQQVADEVEALIAEHGVRRDLTLPETGHTPRRMRNVHRAEIAAHGSIVPEIYAHPAVLRALETVAGEQVLVCPYQPEQFVITELEQSGDTHGWHWDDYSFALVWVIDCPPLEQGGFVQCVAHTQWNKDDPQLHRQFVSHPIHSLELSPGDLYFMRTDTTLHRVYPISGGRRLILNMAYAAEHDLSKPISHEGMETLWAETAR</sequence>
<gene>
    <name evidence="3" type="ORF">GCM10017771_52510</name>
</gene>
<dbReference type="Pfam" id="PF23169">
    <property type="entry name" value="HalD"/>
    <property type="match status" value="1"/>
</dbReference>
<dbReference type="GO" id="GO:0046872">
    <property type="term" value="F:metal ion binding"/>
    <property type="evidence" value="ECO:0007669"/>
    <property type="project" value="UniProtKB-KW"/>
</dbReference>
<keyword evidence="1" id="KW-0560">Oxidoreductase</keyword>
<dbReference type="InterPro" id="IPR056470">
    <property type="entry name" value="BesD/HalB-like"/>
</dbReference>
<keyword evidence="1" id="KW-0479">Metal-binding</keyword>
<dbReference type="PROSITE" id="PS51471">
    <property type="entry name" value="FE2OG_OXY"/>
    <property type="match status" value="1"/>
</dbReference>
<dbReference type="SUPFAM" id="SSF51197">
    <property type="entry name" value="Clavaminate synthase-like"/>
    <property type="match status" value="1"/>
</dbReference>
<dbReference type="EMBL" id="BNAT01000019">
    <property type="protein sequence ID" value="GHE34744.1"/>
    <property type="molecule type" value="Genomic_DNA"/>
</dbReference>
<dbReference type="Proteomes" id="UP000603227">
    <property type="component" value="Unassembled WGS sequence"/>
</dbReference>